<feature type="domain" description="HTH marR-type" evidence="1">
    <location>
        <begin position="3"/>
        <end position="140"/>
    </location>
</feature>
<dbReference type="Pfam" id="PF12802">
    <property type="entry name" value="MarR_2"/>
    <property type="match status" value="1"/>
</dbReference>
<dbReference type="EMBL" id="QUAJ01000002">
    <property type="protein sequence ID" value="REI42909.1"/>
    <property type="molecule type" value="Genomic_DNA"/>
</dbReference>
<name>A0ABX9KK93_9FUSO</name>
<protein>
    <recommendedName>
        <fullName evidence="1">HTH marR-type domain-containing protein</fullName>
    </recommendedName>
</protein>
<reference evidence="2 3" key="1">
    <citation type="submission" date="2018-08" db="EMBL/GenBank/DDBJ databases">
        <title>Draft genome sequence of Psychrilyobacter sp. strain SD5 isolated from Black Sea water.</title>
        <authorList>
            <person name="Yadav S."/>
            <person name="Villanueva L."/>
            <person name="Damste J.S.S."/>
        </authorList>
    </citation>
    <scope>NUCLEOTIDE SEQUENCE [LARGE SCALE GENOMIC DNA]</scope>
    <source>
        <strain evidence="2 3">SD5</strain>
    </source>
</reference>
<dbReference type="InterPro" id="IPR000835">
    <property type="entry name" value="HTH_MarR-typ"/>
</dbReference>
<dbReference type="SUPFAM" id="SSF46785">
    <property type="entry name" value="Winged helix' DNA-binding domain"/>
    <property type="match status" value="1"/>
</dbReference>
<organism evidence="2 3">
    <name type="scientific">Psychrilyobacter piezotolerans</name>
    <dbReference type="NCBI Taxonomy" id="2293438"/>
    <lineage>
        <taxon>Bacteria</taxon>
        <taxon>Fusobacteriati</taxon>
        <taxon>Fusobacteriota</taxon>
        <taxon>Fusobacteriia</taxon>
        <taxon>Fusobacteriales</taxon>
        <taxon>Fusobacteriaceae</taxon>
        <taxon>Psychrilyobacter</taxon>
    </lineage>
</organism>
<dbReference type="RefSeq" id="WP_114641141.1">
    <property type="nucleotide sequence ID" value="NZ_JAACIO010000002.1"/>
</dbReference>
<dbReference type="Proteomes" id="UP000263486">
    <property type="component" value="Unassembled WGS sequence"/>
</dbReference>
<dbReference type="SMART" id="SM00347">
    <property type="entry name" value="HTH_MARR"/>
    <property type="match status" value="1"/>
</dbReference>
<evidence type="ECO:0000259" key="1">
    <source>
        <dbReference type="PROSITE" id="PS50995"/>
    </source>
</evidence>
<sequence>MEDKEIIIDILTVANAISMAGKELLNGVLEKYNISFKEYYMLRHLEKSPGETQYNLLKYTMLTKSRANQIVGKLEKMGYLEKKIEMVGSLVKKPLYLTESGEKIVIEGVKEIYADTIKNMTGEEKFEYEIYRNKMVEILMDMRLTLGTKTPEYLKEK</sequence>
<evidence type="ECO:0000313" key="3">
    <source>
        <dbReference type="Proteomes" id="UP000263486"/>
    </source>
</evidence>
<proteinExistence type="predicted"/>
<dbReference type="InterPro" id="IPR036388">
    <property type="entry name" value="WH-like_DNA-bd_sf"/>
</dbReference>
<accession>A0ABX9KK93</accession>
<comment type="caution">
    <text evidence="2">The sequence shown here is derived from an EMBL/GenBank/DDBJ whole genome shotgun (WGS) entry which is preliminary data.</text>
</comment>
<dbReference type="InterPro" id="IPR036390">
    <property type="entry name" value="WH_DNA-bd_sf"/>
</dbReference>
<dbReference type="Gene3D" id="1.10.10.10">
    <property type="entry name" value="Winged helix-like DNA-binding domain superfamily/Winged helix DNA-binding domain"/>
    <property type="match status" value="1"/>
</dbReference>
<dbReference type="PROSITE" id="PS50995">
    <property type="entry name" value="HTH_MARR_2"/>
    <property type="match status" value="1"/>
</dbReference>
<gene>
    <name evidence="2" type="ORF">DYH56_01810</name>
</gene>
<keyword evidence="3" id="KW-1185">Reference proteome</keyword>
<evidence type="ECO:0000313" key="2">
    <source>
        <dbReference type="EMBL" id="REI42909.1"/>
    </source>
</evidence>